<protein>
    <submittedName>
        <fullName evidence="1">Uncharacterized protein</fullName>
    </submittedName>
</protein>
<dbReference type="EMBL" id="LAZR01003081">
    <property type="protein sequence ID" value="KKN22220.1"/>
    <property type="molecule type" value="Genomic_DNA"/>
</dbReference>
<comment type="caution">
    <text evidence="1">The sequence shown here is derived from an EMBL/GenBank/DDBJ whole genome shotgun (WGS) entry which is preliminary data.</text>
</comment>
<name>A0A0F9NRV6_9ZZZZ</name>
<proteinExistence type="predicted"/>
<organism evidence="1">
    <name type="scientific">marine sediment metagenome</name>
    <dbReference type="NCBI Taxonomy" id="412755"/>
    <lineage>
        <taxon>unclassified sequences</taxon>
        <taxon>metagenomes</taxon>
        <taxon>ecological metagenomes</taxon>
    </lineage>
</organism>
<dbReference type="PROSITE" id="PS51257">
    <property type="entry name" value="PROKAR_LIPOPROTEIN"/>
    <property type="match status" value="1"/>
</dbReference>
<dbReference type="AlphaFoldDB" id="A0A0F9NRV6"/>
<reference evidence="1" key="1">
    <citation type="journal article" date="2015" name="Nature">
        <title>Complex archaea that bridge the gap between prokaryotes and eukaryotes.</title>
        <authorList>
            <person name="Spang A."/>
            <person name="Saw J.H."/>
            <person name="Jorgensen S.L."/>
            <person name="Zaremba-Niedzwiedzka K."/>
            <person name="Martijn J."/>
            <person name="Lind A.E."/>
            <person name="van Eijk R."/>
            <person name="Schleper C."/>
            <person name="Guy L."/>
            <person name="Ettema T.J."/>
        </authorList>
    </citation>
    <scope>NUCLEOTIDE SEQUENCE</scope>
</reference>
<sequence length="410" mass="45395">MKPLLYILCFMLLLGCMEENEEKIEQRFTVKLLSAPEVSQVGDALEFKFALEGNQTPMLLLENSTGPILFRPEVISGKATYRIEGKYTRRSGQYRWQLIANTERMLSGSFQLEPKKAPNKIETYFGPRSIRAGGTDYSMLVIMPTDVYDNPLSEGTQIEIVKQLDDKTSVAPAVLKDGFAWQLLYGEEKAGRMLVGASVNGIASKELTSIISPSNATDFTIVYERVHEFADGNQVISFKTDPITDRFGNVVSDGTLVNFIVTNTKGMRLQTSGTTLAGVATGRMLHPDEADQWAIEAFVTGEAKSQSISVSFVSSVADFDVIFSEDNRQMNIGPVIGFMDTLVPDGLQIQLDLYADSGILLETKTTNTQFGKGQFILEEGFFPNGTYKLKIQLAGLEKEFNRNLSSNEVE</sequence>
<accession>A0A0F9NRV6</accession>
<gene>
    <name evidence="1" type="ORF">LCGC14_0917450</name>
</gene>
<evidence type="ECO:0000313" key="1">
    <source>
        <dbReference type="EMBL" id="KKN22220.1"/>
    </source>
</evidence>